<feature type="region of interest" description="Disordered" evidence="3">
    <location>
        <begin position="199"/>
        <end position="227"/>
    </location>
</feature>
<keyword evidence="5" id="KW-0418">Kinase</keyword>
<sequence length="749" mass="81332">MLSENLGNLIFGFTIVYSTKIIVANALEYTNINNNIDNIKNKKYQLHLQHQSKKNINNNISNKNIKSIYNNNFVKINSDPINGYVSECLLFRNHSKVTGLSEVVQDPLDVLVADYDVPVATDVHEENVVGTTSTVATTGMIVESSCTSDPVVVVQLNEGSCIDVGLQLVELNNTNNNNSLMFGSQVTSSISGLFSIGSTTKSTTTSNSKKHQKKKTSKPSTSSSTSGVSEGLFGQCANSSVSVCPFGSTTTTPQGDSLFGCKSQFTADTISGLFEQCSKGSSKGSVNLLEPPSVSAGTPCGSNTFGSSVTTPITSVGLSLGFGSSTPVTIQESGIFSSISSVPVSQSSGLSSDGTPFTPVGLTFGMVPTSSTSQESTLLGSSIPMNPKISVSVSNSSATSGLNSQQNLEFALTPMDSKFVSLPSLQDSNVCVLPSLKLSNVSLDKLSIFEQFPKGDIELGKEIGSGNFAKVYLGTYTGDVLLPVGTLICLKVLKMMKGVDERVDEMVKEMEILRDCQHPNVLKFYGVAILDIGPALVSEYCSNGSLSDYVDKCRNGHSFPSYEKCLRILRSVAEGMNYLHESCHVIHRDLTSYNILLTESLIPKIADFGMCRAGSAPGEWIDYYQKGPDGQFQKKSYGICHLRWRCNELCRGLKYNEKVDIFSFSFVLFELMVGVKPFWFYPLNQDMDLVSIMIQNDVKPTIPFHTEEKNPGLEVLFQKMAHINPNMRPTFQQVIDQLTFIIIDQISSD</sequence>
<dbReference type="InterPro" id="IPR008266">
    <property type="entry name" value="Tyr_kinase_AS"/>
</dbReference>
<reference evidence="5 6" key="1">
    <citation type="submission" date="2015-12" db="EMBL/GenBank/DDBJ databases">
        <title>Dictyostelia acquired genes for synthesis and detection of signals that induce cell-type specialization by lateral gene transfer from prokaryotes.</title>
        <authorList>
            <person name="Gloeckner G."/>
            <person name="Schaap P."/>
        </authorList>
    </citation>
    <scope>NUCLEOTIDE SEQUENCE [LARGE SCALE GENOMIC DNA]</scope>
    <source>
        <strain evidence="5 6">TK</strain>
    </source>
</reference>
<dbReference type="InParanoid" id="A0A152A370"/>
<accession>A0A152A370</accession>
<gene>
    <name evidence="5" type="ORF">DLAC_02495</name>
</gene>
<dbReference type="PROSITE" id="PS50011">
    <property type="entry name" value="PROTEIN_KINASE_DOM"/>
    <property type="match status" value="1"/>
</dbReference>
<keyword evidence="6" id="KW-1185">Reference proteome</keyword>
<dbReference type="GO" id="GO:0005524">
    <property type="term" value="F:ATP binding"/>
    <property type="evidence" value="ECO:0007669"/>
    <property type="project" value="UniProtKB-KW"/>
</dbReference>
<evidence type="ECO:0000313" key="5">
    <source>
        <dbReference type="EMBL" id="KYR00491.1"/>
    </source>
</evidence>
<proteinExistence type="predicted"/>
<dbReference type="Pfam" id="PF07714">
    <property type="entry name" value="PK_Tyr_Ser-Thr"/>
    <property type="match status" value="1"/>
</dbReference>
<comment type="caution">
    <text evidence="5">The sequence shown here is derived from an EMBL/GenBank/DDBJ whole genome shotgun (WGS) entry which is preliminary data.</text>
</comment>
<dbReference type="PROSITE" id="PS00109">
    <property type="entry name" value="PROTEIN_KINASE_TYR"/>
    <property type="match status" value="1"/>
</dbReference>
<evidence type="ECO:0000259" key="4">
    <source>
        <dbReference type="PROSITE" id="PS50011"/>
    </source>
</evidence>
<dbReference type="Gene3D" id="1.10.510.10">
    <property type="entry name" value="Transferase(Phosphotransferase) domain 1"/>
    <property type="match status" value="1"/>
</dbReference>
<protein>
    <submittedName>
        <fullName evidence="5">Protein kinase</fullName>
    </submittedName>
</protein>
<organism evidence="5 6">
    <name type="scientific">Tieghemostelium lacteum</name>
    <name type="common">Slime mold</name>
    <name type="synonym">Dictyostelium lacteum</name>
    <dbReference type="NCBI Taxonomy" id="361077"/>
    <lineage>
        <taxon>Eukaryota</taxon>
        <taxon>Amoebozoa</taxon>
        <taxon>Evosea</taxon>
        <taxon>Eumycetozoa</taxon>
        <taxon>Dictyostelia</taxon>
        <taxon>Dictyosteliales</taxon>
        <taxon>Raperosteliaceae</taxon>
        <taxon>Tieghemostelium</taxon>
    </lineage>
</organism>
<dbReference type="OrthoDB" id="26006at2759"/>
<dbReference type="InterPro" id="IPR051681">
    <property type="entry name" value="Ser/Thr_Kinases-Pseudokinases"/>
</dbReference>
<keyword evidence="2" id="KW-0067">ATP-binding</keyword>
<dbReference type="STRING" id="361077.A0A152A370"/>
<feature type="compositionally biased region" description="Basic residues" evidence="3">
    <location>
        <begin position="208"/>
        <end position="217"/>
    </location>
</feature>
<dbReference type="AlphaFoldDB" id="A0A152A370"/>
<keyword evidence="5" id="KW-0808">Transferase</keyword>
<keyword evidence="1" id="KW-0547">Nucleotide-binding</keyword>
<dbReference type="GO" id="GO:0004674">
    <property type="term" value="F:protein serine/threonine kinase activity"/>
    <property type="evidence" value="ECO:0007669"/>
    <property type="project" value="TreeGrafter"/>
</dbReference>
<dbReference type="SUPFAM" id="SSF56112">
    <property type="entry name" value="Protein kinase-like (PK-like)"/>
    <property type="match status" value="1"/>
</dbReference>
<dbReference type="InterPro" id="IPR001245">
    <property type="entry name" value="Ser-Thr/Tyr_kinase_cat_dom"/>
</dbReference>
<evidence type="ECO:0000313" key="6">
    <source>
        <dbReference type="Proteomes" id="UP000076078"/>
    </source>
</evidence>
<feature type="domain" description="Protein kinase" evidence="4">
    <location>
        <begin position="457"/>
        <end position="741"/>
    </location>
</feature>
<dbReference type="InterPro" id="IPR000719">
    <property type="entry name" value="Prot_kinase_dom"/>
</dbReference>
<dbReference type="Proteomes" id="UP000076078">
    <property type="component" value="Unassembled WGS sequence"/>
</dbReference>
<dbReference type="InterPro" id="IPR011009">
    <property type="entry name" value="Kinase-like_dom_sf"/>
</dbReference>
<evidence type="ECO:0000256" key="1">
    <source>
        <dbReference type="ARBA" id="ARBA00022741"/>
    </source>
</evidence>
<dbReference type="EMBL" id="LODT01000013">
    <property type="protein sequence ID" value="KYR00491.1"/>
    <property type="molecule type" value="Genomic_DNA"/>
</dbReference>
<name>A0A152A370_TIELA</name>
<evidence type="ECO:0000256" key="2">
    <source>
        <dbReference type="ARBA" id="ARBA00022840"/>
    </source>
</evidence>
<dbReference type="PANTHER" id="PTHR44329">
    <property type="entry name" value="SERINE/THREONINE-PROTEIN KINASE TNNI3K-RELATED"/>
    <property type="match status" value="1"/>
</dbReference>
<evidence type="ECO:0000256" key="3">
    <source>
        <dbReference type="SAM" id="MobiDB-lite"/>
    </source>
</evidence>